<gene>
    <name evidence="2" type="ORF">GCM10011351_08710</name>
</gene>
<evidence type="ECO:0000256" key="1">
    <source>
        <dbReference type="SAM" id="Coils"/>
    </source>
</evidence>
<accession>A0A917TK70</accession>
<feature type="coiled-coil region" evidence="1">
    <location>
        <begin position="269"/>
        <end position="303"/>
    </location>
</feature>
<feature type="coiled-coil region" evidence="1">
    <location>
        <begin position="11"/>
        <end position="41"/>
    </location>
</feature>
<reference evidence="2" key="2">
    <citation type="submission" date="2020-09" db="EMBL/GenBank/DDBJ databases">
        <authorList>
            <person name="Sun Q."/>
            <person name="Zhou Y."/>
        </authorList>
    </citation>
    <scope>NUCLEOTIDE SEQUENCE</scope>
    <source>
        <strain evidence="2">CGMCC 1.6333</strain>
    </source>
</reference>
<evidence type="ECO:0000313" key="2">
    <source>
        <dbReference type="EMBL" id="GGM25241.1"/>
    </source>
</evidence>
<dbReference type="OrthoDB" id="3540923at2"/>
<dbReference type="AlphaFoldDB" id="A0A917TK70"/>
<sequence length="322" mass="37133">MRVEHSQLIKAKENIRSLEKLERELVKIDQEHNELELKEKRYHKKLMEEKVDVERLEGISVTGIFTTLIGKKQEKLTKEKREVAEAQLKYQEAKQSKAETRQELEEIKEKMQALGNPKETYEHLLKQKQQEIVAETSETGVKLLELDDTIADLKSNKKEMEEAFVAGQQAKHALSEALTSLDKAKNWGTVDMFGGGFITTTIKHGKIDDASREVHQAQSLLRKFSRELDDIGQQFNADLSISGGLTFMDYFFDGIISDWLVQDEINHSIEKVENIYQQTNDTLVKLEKLIEETYNTLKLMNERWERLILTILGENSSTSYGV</sequence>
<reference evidence="2" key="1">
    <citation type="journal article" date="2014" name="Int. J. Syst. Evol. Microbiol.">
        <title>Complete genome sequence of Corynebacterium casei LMG S-19264T (=DSM 44701T), isolated from a smear-ripened cheese.</title>
        <authorList>
            <consortium name="US DOE Joint Genome Institute (JGI-PGF)"/>
            <person name="Walter F."/>
            <person name="Albersmeier A."/>
            <person name="Kalinowski J."/>
            <person name="Ruckert C."/>
        </authorList>
    </citation>
    <scope>NUCLEOTIDE SEQUENCE</scope>
    <source>
        <strain evidence="2">CGMCC 1.6333</strain>
    </source>
</reference>
<keyword evidence="3" id="KW-1185">Reference proteome</keyword>
<name>A0A917TK70_9BACI</name>
<keyword evidence="1" id="KW-0175">Coiled coil</keyword>
<comment type="caution">
    <text evidence="2">The sequence shown here is derived from an EMBL/GenBank/DDBJ whole genome shotgun (WGS) entry which is preliminary data.</text>
</comment>
<proteinExistence type="predicted"/>
<dbReference type="Proteomes" id="UP000618460">
    <property type="component" value="Unassembled WGS sequence"/>
</dbReference>
<protein>
    <submittedName>
        <fullName evidence="2">Uncharacterized protein</fullName>
    </submittedName>
</protein>
<evidence type="ECO:0000313" key="3">
    <source>
        <dbReference type="Proteomes" id="UP000618460"/>
    </source>
</evidence>
<organism evidence="2 3">
    <name type="scientific">Paraliobacillus quinghaiensis</name>
    <dbReference type="NCBI Taxonomy" id="470815"/>
    <lineage>
        <taxon>Bacteria</taxon>
        <taxon>Bacillati</taxon>
        <taxon>Bacillota</taxon>
        <taxon>Bacilli</taxon>
        <taxon>Bacillales</taxon>
        <taxon>Bacillaceae</taxon>
        <taxon>Paraliobacillus</taxon>
    </lineage>
</organism>
<dbReference type="EMBL" id="BMLG01000002">
    <property type="protein sequence ID" value="GGM25241.1"/>
    <property type="molecule type" value="Genomic_DNA"/>
</dbReference>
<dbReference type="RefSeq" id="WP_117153326.1">
    <property type="nucleotide sequence ID" value="NZ_BMLG01000002.1"/>
</dbReference>
<feature type="coiled-coil region" evidence="1">
    <location>
        <begin position="69"/>
        <end position="163"/>
    </location>
</feature>